<dbReference type="Gene3D" id="2.30.39.10">
    <property type="entry name" value="Alpha-1-antitrypsin, domain 1"/>
    <property type="match status" value="1"/>
</dbReference>
<protein>
    <recommendedName>
        <fullName evidence="3">Serpin domain-containing protein</fullName>
    </recommendedName>
</protein>
<gene>
    <name evidence="4" type="ORF">LTRI10_LOCUS32985</name>
</gene>
<dbReference type="GO" id="GO:0005615">
    <property type="term" value="C:extracellular space"/>
    <property type="evidence" value="ECO:0007669"/>
    <property type="project" value="InterPro"/>
</dbReference>
<evidence type="ECO:0000256" key="2">
    <source>
        <dbReference type="RuleBase" id="RU000411"/>
    </source>
</evidence>
<dbReference type="InterPro" id="IPR036186">
    <property type="entry name" value="Serpin_sf"/>
</dbReference>
<dbReference type="Proteomes" id="UP001497516">
    <property type="component" value="Chromosome 6"/>
</dbReference>
<dbReference type="SUPFAM" id="SSF56574">
    <property type="entry name" value="Serpins"/>
    <property type="match status" value="1"/>
</dbReference>
<dbReference type="Pfam" id="PF00079">
    <property type="entry name" value="Serpin"/>
    <property type="match status" value="1"/>
</dbReference>
<organism evidence="4 5">
    <name type="scientific">Linum trigynum</name>
    <dbReference type="NCBI Taxonomy" id="586398"/>
    <lineage>
        <taxon>Eukaryota</taxon>
        <taxon>Viridiplantae</taxon>
        <taxon>Streptophyta</taxon>
        <taxon>Embryophyta</taxon>
        <taxon>Tracheophyta</taxon>
        <taxon>Spermatophyta</taxon>
        <taxon>Magnoliopsida</taxon>
        <taxon>eudicotyledons</taxon>
        <taxon>Gunneridae</taxon>
        <taxon>Pentapetalae</taxon>
        <taxon>rosids</taxon>
        <taxon>fabids</taxon>
        <taxon>Malpighiales</taxon>
        <taxon>Linaceae</taxon>
        <taxon>Linum</taxon>
    </lineage>
</organism>
<comment type="similarity">
    <text evidence="1 2">Belongs to the serpin family.</text>
</comment>
<dbReference type="CDD" id="cd02043">
    <property type="entry name" value="serpinP_plants"/>
    <property type="match status" value="1"/>
</dbReference>
<proteinExistence type="inferred from homology"/>
<keyword evidence="5" id="KW-1185">Reference proteome</keyword>
<dbReference type="PANTHER" id="PTHR11461:SF340">
    <property type="entry name" value="SERPIN DOMAIN-CONTAINING PROTEIN"/>
    <property type="match status" value="1"/>
</dbReference>
<dbReference type="GO" id="GO:0004867">
    <property type="term" value="F:serine-type endopeptidase inhibitor activity"/>
    <property type="evidence" value="ECO:0007669"/>
    <property type="project" value="InterPro"/>
</dbReference>
<dbReference type="InterPro" id="IPR042178">
    <property type="entry name" value="Serpin_sf_1"/>
</dbReference>
<dbReference type="AlphaFoldDB" id="A0AAV2F2H9"/>
<dbReference type="InterPro" id="IPR042185">
    <property type="entry name" value="Serpin_sf_2"/>
</dbReference>
<evidence type="ECO:0000313" key="4">
    <source>
        <dbReference type="EMBL" id="CAL1392329.1"/>
    </source>
</evidence>
<dbReference type="SMART" id="SM00093">
    <property type="entry name" value="SERPIN"/>
    <property type="match status" value="1"/>
</dbReference>
<feature type="domain" description="Serpin" evidence="3">
    <location>
        <begin position="29"/>
        <end position="409"/>
    </location>
</feature>
<dbReference type="InterPro" id="IPR000215">
    <property type="entry name" value="Serpin_fam"/>
</dbReference>
<reference evidence="4 5" key="1">
    <citation type="submission" date="2024-04" db="EMBL/GenBank/DDBJ databases">
        <authorList>
            <person name="Fracassetti M."/>
        </authorList>
    </citation>
    <scope>NUCLEOTIDE SEQUENCE [LARGE SCALE GENOMIC DNA]</scope>
</reference>
<evidence type="ECO:0000313" key="5">
    <source>
        <dbReference type="Proteomes" id="UP001497516"/>
    </source>
</evidence>
<evidence type="ECO:0000256" key="1">
    <source>
        <dbReference type="ARBA" id="ARBA00009500"/>
    </source>
</evidence>
<dbReference type="Gene3D" id="3.30.497.10">
    <property type="entry name" value="Antithrombin, subunit I, domain 2"/>
    <property type="match status" value="2"/>
</dbReference>
<accession>A0AAV2F2H9</accession>
<sequence>MEQQQTTDENIRSSSNRNGFSLDAALNIMLKESCSKGSNFVFSPFSFNSMLCLIAAGAKGSVLEQLLQVLGYRSLEEVSSSMASRALLPMLSTVNNERDDVVASGPIISFINSAWVDRRFKLKPSFEELAKQVYRATVKQVDFVCKAREVEDEINLWVAKETKGLIRSLLPQGSLEDDTALVLANALYFKGQWDRKFDPARTQVRSFHLLNSPETVAVPFMTTKPNQKHLYKSFDGYKVLKIPYQNPEPENEDNSMQFSMHFFLPDEPNSLPTLVQKIRTNPGMLNDYSDQLKLENLPQLWIPRFKFSFDVEAKEALEELGMGFKAGELTEMVDCGAAEDKLSLSKMFHKAFVEVNEEGTEAAASTAPRFIRKCGRRNPPSFVADHAFMFTIVEETSGIVLFLGAVVNPLLVSADGCGTLLHMDKKPRCH</sequence>
<dbReference type="EMBL" id="OZ034819">
    <property type="protein sequence ID" value="CAL1392329.1"/>
    <property type="molecule type" value="Genomic_DNA"/>
</dbReference>
<evidence type="ECO:0000259" key="3">
    <source>
        <dbReference type="SMART" id="SM00093"/>
    </source>
</evidence>
<dbReference type="PANTHER" id="PTHR11461">
    <property type="entry name" value="SERINE PROTEASE INHIBITOR, SERPIN"/>
    <property type="match status" value="1"/>
</dbReference>
<dbReference type="InterPro" id="IPR023796">
    <property type="entry name" value="Serpin_dom"/>
</dbReference>
<name>A0AAV2F2H9_9ROSI</name>